<dbReference type="GO" id="GO:0008408">
    <property type="term" value="F:3'-5' exonuclease activity"/>
    <property type="evidence" value="ECO:0007669"/>
    <property type="project" value="TreeGrafter"/>
</dbReference>
<dbReference type="InterPro" id="IPR004360">
    <property type="entry name" value="Glyas_Fos-R_dOase_dom"/>
</dbReference>
<evidence type="ECO:0000313" key="3">
    <source>
        <dbReference type="EMBL" id="EGG16909.1"/>
    </source>
</evidence>
<feature type="region of interest" description="Disordered" evidence="1">
    <location>
        <begin position="47"/>
        <end position="70"/>
    </location>
</feature>
<feature type="compositionally biased region" description="Low complexity" evidence="1">
    <location>
        <begin position="358"/>
        <end position="375"/>
    </location>
</feature>
<dbReference type="CDD" id="cd07253">
    <property type="entry name" value="GLOD5"/>
    <property type="match status" value="1"/>
</dbReference>
<organism evidence="3 4">
    <name type="scientific">Cavenderia fasciculata</name>
    <name type="common">Slime mold</name>
    <name type="synonym">Dictyostelium fasciculatum</name>
    <dbReference type="NCBI Taxonomy" id="261658"/>
    <lineage>
        <taxon>Eukaryota</taxon>
        <taxon>Amoebozoa</taxon>
        <taxon>Evosea</taxon>
        <taxon>Eumycetozoa</taxon>
        <taxon>Dictyostelia</taxon>
        <taxon>Acytosteliales</taxon>
        <taxon>Cavenderiaceae</taxon>
        <taxon>Cavenderia</taxon>
    </lineage>
</organism>
<dbReference type="InterPro" id="IPR029068">
    <property type="entry name" value="Glyas_Bleomycin-R_OHBP_Dase"/>
</dbReference>
<evidence type="ECO:0000259" key="2">
    <source>
        <dbReference type="PROSITE" id="PS51819"/>
    </source>
</evidence>
<dbReference type="PROSITE" id="PS51819">
    <property type="entry name" value="VOC"/>
    <property type="match status" value="1"/>
</dbReference>
<protein>
    <submittedName>
        <fullName evidence="3">DNA polymerase III</fullName>
    </submittedName>
</protein>
<feature type="compositionally biased region" description="Low complexity" evidence="1">
    <location>
        <begin position="213"/>
        <end position="224"/>
    </location>
</feature>
<evidence type="ECO:0000313" key="4">
    <source>
        <dbReference type="Proteomes" id="UP000007797"/>
    </source>
</evidence>
<dbReference type="GO" id="GO:0003677">
    <property type="term" value="F:DNA binding"/>
    <property type="evidence" value="ECO:0007669"/>
    <property type="project" value="InterPro"/>
</dbReference>
<dbReference type="GeneID" id="14869168"/>
<feature type="region of interest" description="Disordered" evidence="1">
    <location>
        <begin position="179"/>
        <end position="284"/>
    </location>
</feature>
<dbReference type="GO" id="GO:0003887">
    <property type="term" value="F:DNA-directed DNA polymerase activity"/>
    <property type="evidence" value="ECO:0007669"/>
    <property type="project" value="InterPro"/>
</dbReference>
<feature type="domain" description="VOC" evidence="2">
    <location>
        <begin position="656"/>
        <end position="779"/>
    </location>
</feature>
<sequence>MAADRVGNEPNLLWHEIRTLKKRLVDRLYSVNSHHFTSLTFTSILKQQQQARAKPNKRERERARMSSKRQPHMINVDEEEDEDDLLNFASSQMFVASTTTPTTNNHNKSVLSYNNSPISTTSPFLPNKQTTTLSSIAANSNNNNINNNNHTHNTIATQQPNNQQHQMNIINNQFDDKLIDHDSTKIGGSGGSQPQPQPQQPPVITDMMPPHNTDAPSSPSTSSDRYTDLDNDVIMHNSNDNTNNNSNNSNNSSPPNSQTKKTTLSNNNNNNNNNNDDAADKSTTTTSKRMLPLWMNFNSRNSSPHGVIIDDTNIIGGMMDTAGRKTSSSGAPSVDDEKQLLLDAEAKRRKKEQSVADNVSSSSSSGTTTTDNNMNSPPPTPTWLTEMRGFTEIEEPVASGRVICFDLETTGFGSEDSIIEVGAVELIDGCRTGLTFQSYAKPKAPIHPEAAKVHNLNAYLLSSAPPIEFVLASFMDFVGDALLVAHNLAFDHRMLIQEMMRSKIPINRSKKCFCTMKYYRKVIKDVSYNLDAISSQLKIDKLLLRRTHGALVDSEILAIVYSHLTRIPPNYASLKLIDKMNQAPWNQPQPQPLNLPSSQLDLNNIYNHDQLAKNQNNNNINNNQQPILTTSSTTTTSTIPTTTTTNINNNNSILERLDHYVLTTKDLDKCLQFYCDIIGLEKEIFGQQSDRIALRINDLQKINIHVAGREFKPHASHPTPGSLDLCFISRIPIIKVIQTMFKHNIPIEEGPIPRTGACGPILSIYIRDPDDNLIEISEKIKQ</sequence>
<dbReference type="InterPro" id="IPR006054">
    <property type="entry name" value="DnaQ"/>
</dbReference>
<dbReference type="RefSeq" id="XP_004355383.1">
    <property type="nucleotide sequence ID" value="XM_004355331.1"/>
</dbReference>
<dbReference type="SUPFAM" id="SSF53098">
    <property type="entry name" value="Ribonuclease H-like"/>
    <property type="match status" value="1"/>
</dbReference>
<keyword evidence="4" id="KW-1185">Reference proteome</keyword>
<dbReference type="Proteomes" id="UP000007797">
    <property type="component" value="Unassembled WGS sequence"/>
</dbReference>
<name>F4Q3Z5_CACFS</name>
<dbReference type="KEGG" id="dfa:DFA_07890"/>
<dbReference type="SMART" id="SM00479">
    <property type="entry name" value="EXOIII"/>
    <property type="match status" value="1"/>
</dbReference>
<accession>F4Q3Z5</accession>
<dbReference type="AlphaFoldDB" id="F4Q3Z5"/>
<feature type="compositionally biased region" description="Low complexity" evidence="1">
    <location>
        <begin position="237"/>
        <end position="284"/>
    </location>
</feature>
<dbReference type="OrthoDB" id="5371818at2759"/>
<dbReference type="InterPro" id="IPR036397">
    <property type="entry name" value="RNaseH_sf"/>
</dbReference>
<dbReference type="SUPFAM" id="SSF54593">
    <property type="entry name" value="Glyoxalase/Bleomycin resistance protein/Dihydroxybiphenyl dioxygenase"/>
    <property type="match status" value="1"/>
</dbReference>
<dbReference type="STRING" id="1054147.F4Q3Z5"/>
<dbReference type="PANTHER" id="PTHR30231">
    <property type="entry name" value="DNA POLYMERASE III SUBUNIT EPSILON"/>
    <property type="match status" value="1"/>
</dbReference>
<dbReference type="NCBIfam" id="TIGR00573">
    <property type="entry name" value="dnaq"/>
    <property type="match status" value="1"/>
</dbReference>
<reference evidence="4" key="1">
    <citation type="journal article" date="2011" name="Genome Res.">
        <title>Phylogeny-wide analysis of social amoeba genomes highlights ancient origins for complex intercellular communication.</title>
        <authorList>
            <person name="Heidel A.J."/>
            <person name="Lawal H.M."/>
            <person name="Felder M."/>
            <person name="Schilde C."/>
            <person name="Helps N.R."/>
            <person name="Tunggal B."/>
            <person name="Rivero F."/>
            <person name="John U."/>
            <person name="Schleicher M."/>
            <person name="Eichinger L."/>
            <person name="Platzer M."/>
            <person name="Noegel A.A."/>
            <person name="Schaap P."/>
            <person name="Gloeckner G."/>
        </authorList>
    </citation>
    <scope>NUCLEOTIDE SEQUENCE [LARGE SCALE GENOMIC DNA]</scope>
    <source>
        <strain evidence="4">SH3</strain>
    </source>
</reference>
<dbReference type="InterPro" id="IPR013520">
    <property type="entry name" value="Ribonucl_H"/>
</dbReference>
<gene>
    <name evidence="3" type="ORF">DFA_07890</name>
</gene>
<dbReference type="FunFam" id="3.30.420.10:FF:000045">
    <property type="entry name" value="3'-5' exonuclease DinG"/>
    <property type="match status" value="1"/>
</dbReference>
<dbReference type="InterPro" id="IPR037523">
    <property type="entry name" value="VOC_core"/>
</dbReference>
<dbReference type="GO" id="GO:0006260">
    <property type="term" value="P:DNA replication"/>
    <property type="evidence" value="ECO:0007669"/>
    <property type="project" value="InterPro"/>
</dbReference>
<dbReference type="EMBL" id="GL883021">
    <property type="protein sequence ID" value="EGG16909.1"/>
    <property type="molecule type" value="Genomic_DNA"/>
</dbReference>
<proteinExistence type="predicted"/>
<dbReference type="Gene3D" id="3.10.180.10">
    <property type="entry name" value="2,3-Dihydroxybiphenyl 1,2-Dioxygenase, domain 1"/>
    <property type="match status" value="1"/>
</dbReference>
<dbReference type="InterPro" id="IPR012337">
    <property type="entry name" value="RNaseH-like_sf"/>
</dbReference>
<dbReference type="CDD" id="cd06127">
    <property type="entry name" value="DEDDh"/>
    <property type="match status" value="1"/>
</dbReference>
<dbReference type="Pfam" id="PF00903">
    <property type="entry name" value="Glyoxalase"/>
    <property type="match status" value="1"/>
</dbReference>
<evidence type="ECO:0000256" key="1">
    <source>
        <dbReference type="SAM" id="MobiDB-lite"/>
    </source>
</evidence>
<dbReference type="PANTHER" id="PTHR30231:SF39">
    <property type="entry name" value="DNA POLYMERASE III, EPSILON SUBUNIT"/>
    <property type="match status" value="1"/>
</dbReference>
<feature type="region of interest" description="Disordered" evidence="1">
    <location>
        <begin position="347"/>
        <end position="384"/>
    </location>
</feature>
<dbReference type="Pfam" id="PF00929">
    <property type="entry name" value="RNase_T"/>
    <property type="match status" value="1"/>
</dbReference>
<dbReference type="Gene3D" id="3.30.420.10">
    <property type="entry name" value="Ribonuclease H-like superfamily/Ribonuclease H"/>
    <property type="match status" value="1"/>
</dbReference>